<dbReference type="PROSITE" id="PS51318">
    <property type="entry name" value="TAT"/>
    <property type="match status" value="1"/>
</dbReference>
<name>A0AAU9ANX4_LYSEN</name>
<gene>
    <name evidence="2" type="ORF">LEN_0599</name>
</gene>
<evidence type="ECO:0000313" key="2">
    <source>
        <dbReference type="EMBL" id="BAV96086.1"/>
    </source>
</evidence>
<organism evidence="2 3">
    <name type="scientific">Lysobacter enzymogenes</name>
    <dbReference type="NCBI Taxonomy" id="69"/>
    <lineage>
        <taxon>Bacteria</taxon>
        <taxon>Pseudomonadati</taxon>
        <taxon>Pseudomonadota</taxon>
        <taxon>Gammaproteobacteria</taxon>
        <taxon>Lysobacterales</taxon>
        <taxon>Lysobacteraceae</taxon>
        <taxon>Lysobacter</taxon>
    </lineage>
</organism>
<dbReference type="AlphaFoldDB" id="A0AAU9ANX4"/>
<dbReference type="InterPro" id="IPR006311">
    <property type="entry name" value="TAT_signal"/>
</dbReference>
<sequence>MPTPASPSRRRILFDALAGTAALSLAPLARATGATIAAKTLPGTDLVLPTGGIHDFDFFVGAWNFRNYRLKRRWVGSRDWDEFPASLRCESRMGGVVNLDEGVFPTKGWQGMTLRVFNLEEQRWYLYWINSSTGQLFPPVAGGFDGDRGEFYGEDRDEGRPVKVRFRWTRIDADRARWEQAFSLDGKQWETNWKMEHTRVGA</sequence>
<dbReference type="EMBL" id="AP014940">
    <property type="protein sequence ID" value="BAV96086.1"/>
    <property type="molecule type" value="Genomic_DNA"/>
</dbReference>
<evidence type="ECO:0000313" key="3">
    <source>
        <dbReference type="Proteomes" id="UP000218824"/>
    </source>
</evidence>
<proteinExistence type="predicted"/>
<dbReference type="Proteomes" id="UP000218824">
    <property type="component" value="Chromosome"/>
</dbReference>
<dbReference type="RefSeq" id="WP_198420020.1">
    <property type="nucleotide sequence ID" value="NZ_AP014940.1"/>
</dbReference>
<dbReference type="KEGG" id="lem:LEN_0599"/>
<feature type="signal peptide" evidence="1">
    <location>
        <begin position="1"/>
        <end position="31"/>
    </location>
</feature>
<feature type="chain" id="PRO_5043908310" description="DUF1579 domain-containing protein" evidence="1">
    <location>
        <begin position="32"/>
        <end position="202"/>
    </location>
</feature>
<dbReference type="GeneID" id="83062503"/>
<accession>A0AAU9ANX4</accession>
<keyword evidence="1" id="KW-0732">Signal</keyword>
<reference evidence="2 3" key="1">
    <citation type="journal article" date="2017" name="DNA Res.">
        <title>Complete genome sequence and expression profile of the commercial lytic enzyme producer Lysobacter enzymogenes M497-1.</title>
        <authorList>
            <person name="Takami H."/>
            <person name="Toyoda A."/>
            <person name="Uchiyama I."/>
            <person name="Itoh T."/>
            <person name="Takaki Y."/>
            <person name="Arai W."/>
            <person name="Nishi S."/>
            <person name="Kawai M."/>
            <person name="Shinya K."/>
            <person name="Ikeda H."/>
        </authorList>
    </citation>
    <scope>NUCLEOTIDE SEQUENCE [LARGE SCALE GENOMIC DNA]</scope>
    <source>
        <strain evidence="2 3">M497-1</strain>
    </source>
</reference>
<evidence type="ECO:0008006" key="4">
    <source>
        <dbReference type="Google" id="ProtNLM"/>
    </source>
</evidence>
<evidence type="ECO:0000256" key="1">
    <source>
        <dbReference type="SAM" id="SignalP"/>
    </source>
</evidence>
<protein>
    <recommendedName>
        <fullName evidence="4">DUF1579 domain-containing protein</fullName>
    </recommendedName>
</protein>